<name>A0A6J3L922_9HYME</name>
<evidence type="ECO:0000313" key="2">
    <source>
        <dbReference type="Proteomes" id="UP000504631"/>
    </source>
</evidence>
<organism evidence="2 3">
    <name type="scientific">Bombus vosnesenskii</name>
    <dbReference type="NCBI Taxonomy" id="207650"/>
    <lineage>
        <taxon>Eukaryota</taxon>
        <taxon>Metazoa</taxon>
        <taxon>Ecdysozoa</taxon>
        <taxon>Arthropoda</taxon>
        <taxon>Hexapoda</taxon>
        <taxon>Insecta</taxon>
        <taxon>Pterygota</taxon>
        <taxon>Neoptera</taxon>
        <taxon>Endopterygota</taxon>
        <taxon>Hymenoptera</taxon>
        <taxon>Apocrita</taxon>
        <taxon>Aculeata</taxon>
        <taxon>Apoidea</taxon>
        <taxon>Anthophila</taxon>
        <taxon>Apidae</taxon>
        <taxon>Bombus</taxon>
        <taxon>Pyrobombus</taxon>
    </lineage>
</organism>
<proteinExistence type="predicted"/>
<dbReference type="InterPro" id="IPR029526">
    <property type="entry name" value="PGBD"/>
</dbReference>
<evidence type="ECO:0000313" key="3">
    <source>
        <dbReference type="RefSeq" id="XP_033361817.1"/>
    </source>
</evidence>
<feature type="domain" description="PiggyBac transposable element-derived protein" evidence="1">
    <location>
        <begin position="41"/>
        <end position="289"/>
    </location>
</feature>
<gene>
    <name evidence="3" type="primary">LOC117240069</name>
</gene>
<dbReference type="Proteomes" id="UP000504631">
    <property type="component" value="Unplaced"/>
</dbReference>
<reference evidence="3" key="1">
    <citation type="submission" date="2025-08" db="UniProtKB">
        <authorList>
            <consortium name="RefSeq"/>
        </authorList>
    </citation>
    <scope>IDENTIFICATION</scope>
    <source>
        <tissue evidence="3">Muscle</tissue>
    </source>
</reference>
<dbReference type="PANTHER" id="PTHR46599:SF3">
    <property type="entry name" value="PIGGYBAC TRANSPOSABLE ELEMENT-DERIVED PROTEIN 4"/>
    <property type="match status" value="1"/>
</dbReference>
<dbReference type="Pfam" id="PF13843">
    <property type="entry name" value="DDE_Tnp_1_7"/>
    <property type="match status" value="1"/>
</dbReference>
<keyword evidence="2" id="KW-1185">Reference proteome</keyword>
<dbReference type="GeneID" id="117240069"/>
<accession>A0A6J3L922</accession>
<sequence length="290" mass="34675">MQNTKVLSESDDKESSDSDVFVPIRKRPRRMIIDESSEEEDLLSIIFDNKLWEILVTETNHFAHQTIHDERKRRKVDNTWYPITLDEIKVHYALCILIGQIKKSFIQLYWTIRAVVETPIFRKTMPFKRFRKISRFLHFFDNETVDSNDRLQKVRPIINLWNEQFKEIYTPTEYVSIAESLMKYRGRLAYKQFKPSKRARFGLKIYKLCGASTRFCHGFKIYTDQDTINRNDSELENVVIKLSKSTINKGYTLFLDNWYSSLNLFLKLHQKKANVIETVRKNRKNMPKDI</sequence>
<dbReference type="RefSeq" id="XP_033361817.1">
    <property type="nucleotide sequence ID" value="XM_033505926.1"/>
</dbReference>
<protein>
    <submittedName>
        <fullName evidence="3">PiggyBac transposable element-derived protein 4-like</fullName>
    </submittedName>
</protein>
<evidence type="ECO:0000259" key="1">
    <source>
        <dbReference type="Pfam" id="PF13843"/>
    </source>
</evidence>
<dbReference type="AlphaFoldDB" id="A0A6J3L922"/>
<dbReference type="PANTHER" id="PTHR46599">
    <property type="entry name" value="PIGGYBAC TRANSPOSABLE ELEMENT-DERIVED PROTEIN 4"/>
    <property type="match status" value="1"/>
</dbReference>
<dbReference type="KEGG" id="bvk:117240069"/>